<reference evidence="3" key="1">
    <citation type="journal article" date="2017" name="Appl. Environ. Microbiol.">
        <title>Genomic Analysis of Calderihabitans maritimus KKC1, a Thermophilic, Hydrogenogenic, Carboxydotrophic Bacterium Isolated from Marine Sediment.</title>
        <authorList>
            <person name="Omae K."/>
            <person name="Yoneda Y."/>
            <person name="Fukuyama Y."/>
            <person name="Yoshida T."/>
            <person name="Sako Y."/>
        </authorList>
    </citation>
    <scope>NUCLEOTIDE SEQUENCE [LARGE SCALE GENOMIC DNA]</scope>
    <source>
        <strain evidence="3">KKC1</strain>
    </source>
</reference>
<dbReference type="EMBL" id="BDGJ01000197">
    <property type="protein sequence ID" value="GAW94073.1"/>
    <property type="molecule type" value="Genomic_DNA"/>
</dbReference>
<dbReference type="OrthoDB" id="9842561at2"/>
<evidence type="ECO:0000256" key="1">
    <source>
        <dbReference type="SAM" id="Phobius"/>
    </source>
</evidence>
<protein>
    <recommendedName>
        <fullName evidence="4">O-antigen polymerase</fullName>
    </recommendedName>
</protein>
<evidence type="ECO:0000313" key="2">
    <source>
        <dbReference type="EMBL" id="GAW94073.1"/>
    </source>
</evidence>
<dbReference type="Proteomes" id="UP000197032">
    <property type="component" value="Unassembled WGS sequence"/>
</dbReference>
<proteinExistence type="predicted"/>
<evidence type="ECO:0000313" key="3">
    <source>
        <dbReference type="Proteomes" id="UP000197032"/>
    </source>
</evidence>
<keyword evidence="1" id="KW-1133">Transmembrane helix</keyword>
<feature type="transmembrane region" description="Helical" evidence="1">
    <location>
        <begin position="243"/>
        <end position="261"/>
    </location>
</feature>
<organism evidence="2 3">
    <name type="scientific">Calderihabitans maritimus</name>
    <dbReference type="NCBI Taxonomy" id="1246530"/>
    <lineage>
        <taxon>Bacteria</taxon>
        <taxon>Bacillati</taxon>
        <taxon>Bacillota</taxon>
        <taxon>Clostridia</taxon>
        <taxon>Neomoorellales</taxon>
        <taxon>Calderihabitantaceae</taxon>
        <taxon>Calderihabitans</taxon>
    </lineage>
</organism>
<feature type="transmembrane region" description="Helical" evidence="1">
    <location>
        <begin position="341"/>
        <end position="362"/>
    </location>
</feature>
<gene>
    <name evidence="2" type="ORF">KKC1_31910</name>
</gene>
<feature type="transmembrane region" description="Helical" evidence="1">
    <location>
        <begin position="179"/>
        <end position="197"/>
    </location>
</feature>
<sequence>MAKLFIFISFLLLFGLSLESIPLPITAQVSPLTSLLAVFFLPLAVTRLRVTPLLKAVILFVVYVLIHSVIALFIDVIILEAGELRVLAWARQMAALLAGLAVFLVLRKTLVRVSDRYTVGAVAAGALPALAMALLNVIWGLTGSALAGGIVTGIRTVLVPLGYTAPVRASGLSLEPSHFAFYLAIVVLPVTFVAFAVSRKSWWWLTFLACTLIAFVWTVSITGLMVMVGFLLAGVLVGPGRRLYAVTGIVLLVAVTGYAVLFPHNYAAGQVQSFLSEDWTISIVNRFYSTWGPVASALSSYTLLGYGLGGMSTHFSEVLPAVAQVDIAAVSWADMPTLKTLVGRVLAETGLVGLWLFSAIILTALQQVKNMRRHRSWRSKTPLLAAAGPALSAFLLMAAAGHGSFALPYFWFWLAVIDSRYLWKQAGAGPAGP</sequence>
<feature type="transmembrane region" description="Helical" evidence="1">
    <location>
        <begin position="30"/>
        <end position="46"/>
    </location>
</feature>
<feature type="transmembrane region" description="Helical" evidence="1">
    <location>
        <begin position="145"/>
        <end position="167"/>
    </location>
</feature>
<keyword evidence="1" id="KW-0472">Membrane</keyword>
<dbReference type="RefSeq" id="WP_088555088.1">
    <property type="nucleotide sequence ID" value="NZ_BDGJ01000197.1"/>
</dbReference>
<name>A0A1Z5HX12_9FIRM</name>
<feature type="transmembrane region" description="Helical" evidence="1">
    <location>
        <begin position="86"/>
        <end position="106"/>
    </location>
</feature>
<keyword evidence="1" id="KW-0812">Transmembrane</keyword>
<feature type="transmembrane region" description="Helical" evidence="1">
    <location>
        <begin position="118"/>
        <end position="139"/>
    </location>
</feature>
<feature type="transmembrane region" description="Helical" evidence="1">
    <location>
        <begin position="203"/>
        <end position="236"/>
    </location>
</feature>
<dbReference type="AlphaFoldDB" id="A0A1Z5HX12"/>
<comment type="caution">
    <text evidence="2">The sequence shown here is derived from an EMBL/GenBank/DDBJ whole genome shotgun (WGS) entry which is preliminary data.</text>
</comment>
<accession>A0A1Z5HX12</accession>
<keyword evidence="3" id="KW-1185">Reference proteome</keyword>
<evidence type="ECO:0008006" key="4">
    <source>
        <dbReference type="Google" id="ProtNLM"/>
    </source>
</evidence>
<feature type="transmembrane region" description="Helical" evidence="1">
    <location>
        <begin position="53"/>
        <end position="74"/>
    </location>
</feature>
<feature type="transmembrane region" description="Helical" evidence="1">
    <location>
        <begin position="383"/>
        <end position="400"/>
    </location>
</feature>